<evidence type="ECO:0000256" key="1">
    <source>
        <dbReference type="SAM" id="MobiDB-lite"/>
    </source>
</evidence>
<feature type="region of interest" description="Disordered" evidence="1">
    <location>
        <begin position="48"/>
        <end position="102"/>
    </location>
</feature>
<name>A0ABV0YSK6_9TELE</name>
<dbReference type="Proteomes" id="UP001469553">
    <property type="component" value="Unassembled WGS sequence"/>
</dbReference>
<feature type="region of interest" description="Disordered" evidence="1">
    <location>
        <begin position="1"/>
        <end position="27"/>
    </location>
</feature>
<organism evidence="2 3">
    <name type="scientific">Ameca splendens</name>
    <dbReference type="NCBI Taxonomy" id="208324"/>
    <lineage>
        <taxon>Eukaryota</taxon>
        <taxon>Metazoa</taxon>
        <taxon>Chordata</taxon>
        <taxon>Craniata</taxon>
        <taxon>Vertebrata</taxon>
        <taxon>Euteleostomi</taxon>
        <taxon>Actinopterygii</taxon>
        <taxon>Neopterygii</taxon>
        <taxon>Teleostei</taxon>
        <taxon>Neoteleostei</taxon>
        <taxon>Acanthomorphata</taxon>
        <taxon>Ovalentaria</taxon>
        <taxon>Atherinomorphae</taxon>
        <taxon>Cyprinodontiformes</taxon>
        <taxon>Goodeidae</taxon>
        <taxon>Ameca</taxon>
    </lineage>
</organism>
<evidence type="ECO:0000313" key="2">
    <source>
        <dbReference type="EMBL" id="MEQ2296832.1"/>
    </source>
</evidence>
<proteinExistence type="predicted"/>
<accession>A0ABV0YSK6</accession>
<protein>
    <submittedName>
        <fullName evidence="2">Uncharacterized protein</fullName>
    </submittedName>
</protein>
<evidence type="ECO:0000313" key="3">
    <source>
        <dbReference type="Proteomes" id="UP001469553"/>
    </source>
</evidence>
<dbReference type="EMBL" id="JAHRIP010040749">
    <property type="protein sequence ID" value="MEQ2296832.1"/>
    <property type="molecule type" value="Genomic_DNA"/>
</dbReference>
<feature type="compositionally biased region" description="Polar residues" evidence="1">
    <location>
        <begin position="57"/>
        <end position="72"/>
    </location>
</feature>
<keyword evidence="3" id="KW-1185">Reference proteome</keyword>
<gene>
    <name evidence="2" type="ORF">AMECASPLE_028428</name>
</gene>
<reference evidence="2 3" key="1">
    <citation type="submission" date="2021-06" db="EMBL/GenBank/DDBJ databases">
        <authorList>
            <person name="Palmer J.M."/>
        </authorList>
    </citation>
    <scope>NUCLEOTIDE SEQUENCE [LARGE SCALE GENOMIC DNA]</scope>
    <source>
        <strain evidence="2 3">AS_MEX2019</strain>
        <tissue evidence="2">Muscle</tissue>
    </source>
</reference>
<comment type="caution">
    <text evidence="2">The sequence shown here is derived from an EMBL/GenBank/DDBJ whole genome shotgun (WGS) entry which is preliminary data.</text>
</comment>
<sequence>MPLRVLPNDVNQDPELDEPAHHSHPPVLHQHLARGLVLKEEVRQGTGDLVPHLLSSADPQTGGSLLSPQSHIKQAEKESPSVSVSTPAPGLLRRSSAFFPNV</sequence>